<accession>A0A2S8G4G1</accession>
<dbReference type="Gene3D" id="3.40.50.1820">
    <property type="entry name" value="alpha/beta hydrolase"/>
    <property type="match status" value="1"/>
</dbReference>
<dbReference type="Proteomes" id="UP000240009">
    <property type="component" value="Unassembled WGS sequence"/>
</dbReference>
<dbReference type="EMBL" id="PUIA01000016">
    <property type="protein sequence ID" value="PQO39335.1"/>
    <property type="molecule type" value="Genomic_DNA"/>
</dbReference>
<sequence length="201" mass="22841">MMFHFVCISGFRQTEARVPGTWLLSEKLRTAGYSNGARLRLSHFQWNADWKEKADEIANITKYYGETPRVAIFGYSWGAGYGAMQLASELYGRGFEVEKCVLSDPVYRHPWPLFRWLAMLGGSEFSRLHILAPPVIRLPPNIKETWVFHQRMNAPRGHRIAAGGNTIVHPSVELHRIHGEMDDAPEFHACAMEAARQMVGS</sequence>
<evidence type="ECO:0000313" key="1">
    <source>
        <dbReference type="EMBL" id="PQO39335.1"/>
    </source>
</evidence>
<protein>
    <submittedName>
        <fullName evidence="1">Uncharacterized protein</fullName>
    </submittedName>
</protein>
<dbReference type="OrthoDB" id="286098at2"/>
<gene>
    <name evidence="1" type="ORF">C5Y96_05635</name>
</gene>
<organism evidence="1 2">
    <name type="scientific">Blastopirellula marina</name>
    <dbReference type="NCBI Taxonomy" id="124"/>
    <lineage>
        <taxon>Bacteria</taxon>
        <taxon>Pseudomonadati</taxon>
        <taxon>Planctomycetota</taxon>
        <taxon>Planctomycetia</taxon>
        <taxon>Pirellulales</taxon>
        <taxon>Pirellulaceae</taxon>
        <taxon>Blastopirellula</taxon>
    </lineage>
</organism>
<dbReference type="SUPFAM" id="SSF53474">
    <property type="entry name" value="alpha/beta-Hydrolases"/>
    <property type="match status" value="1"/>
</dbReference>
<dbReference type="RefSeq" id="WP_105350728.1">
    <property type="nucleotide sequence ID" value="NZ_PUIA01000016.1"/>
</dbReference>
<dbReference type="InterPro" id="IPR029058">
    <property type="entry name" value="AB_hydrolase_fold"/>
</dbReference>
<evidence type="ECO:0000313" key="2">
    <source>
        <dbReference type="Proteomes" id="UP000240009"/>
    </source>
</evidence>
<comment type="caution">
    <text evidence="1">The sequence shown here is derived from an EMBL/GenBank/DDBJ whole genome shotgun (WGS) entry which is preliminary data.</text>
</comment>
<name>A0A2S8G4G1_9BACT</name>
<dbReference type="AlphaFoldDB" id="A0A2S8G4G1"/>
<reference evidence="1 2" key="1">
    <citation type="submission" date="2018-02" db="EMBL/GenBank/DDBJ databases">
        <title>Comparative genomes isolates from brazilian mangrove.</title>
        <authorList>
            <person name="Araujo J.E."/>
            <person name="Taketani R.G."/>
            <person name="Silva M.C.P."/>
            <person name="Loureco M.V."/>
            <person name="Andreote F.D."/>
        </authorList>
    </citation>
    <scope>NUCLEOTIDE SEQUENCE [LARGE SCALE GENOMIC DNA]</scope>
    <source>
        <strain evidence="1 2">HEX-2 MGV</strain>
    </source>
</reference>
<proteinExistence type="predicted"/>